<name>A0A0C2JPZ5_THEKT</name>
<gene>
    <name evidence="1" type="ORF">RF11_02971</name>
</gene>
<dbReference type="EMBL" id="JWZT01001764">
    <property type="protein sequence ID" value="KII71453.1"/>
    <property type="molecule type" value="Genomic_DNA"/>
</dbReference>
<keyword evidence="2" id="KW-1185">Reference proteome</keyword>
<sequence>MYNLVVRRHRFTSLLGLFRLMKASSLLQLANQHRLANVVQSNVVLILVIINISKLRTILFFECGLGTFVPIYCIDSVRPIIISCHHYLSDELSLEFGTHRPLISSR</sequence>
<dbReference type="Proteomes" id="UP000031668">
    <property type="component" value="Unassembled WGS sequence"/>
</dbReference>
<evidence type="ECO:0000313" key="1">
    <source>
        <dbReference type="EMBL" id="KII71453.1"/>
    </source>
</evidence>
<accession>A0A0C2JPZ5</accession>
<reference evidence="1 2" key="1">
    <citation type="journal article" date="2014" name="Genome Biol. Evol.">
        <title>The genome of the myxosporean Thelohanellus kitauei shows adaptations to nutrient acquisition within its fish host.</title>
        <authorList>
            <person name="Yang Y."/>
            <person name="Xiong J."/>
            <person name="Zhou Z."/>
            <person name="Huo F."/>
            <person name="Miao W."/>
            <person name="Ran C."/>
            <person name="Liu Y."/>
            <person name="Zhang J."/>
            <person name="Feng J."/>
            <person name="Wang M."/>
            <person name="Wang M."/>
            <person name="Wang L."/>
            <person name="Yao B."/>
        </authorList>
    </citation>
    <scope>NUCLEOTIDE SEQUENCE [LARGE SCALE GENOMIC DNA]</scope>
    <source>
        <strain evidence="1">Wuqing</strain>
    </source>
</reference>
<evidence type="ECO:0000313" key="2">
    <source>
        <dbReference type="Proteomes" id="UP000031668"/>
    </source>
</evidence>
<protein>
    <submittedName>
        <fullName evidence="1">Uncharacterized protein</fullName>
    </submittedName>
</protein>
<comment type="caution">
    <text evidence="1">The sequence shown here is derived from an EMBL/GenBank/DDBJ whole genome shotgun (WGS) entry which is preliminary data.</text>
</comment>
<proteinExistence type="predicted"/>
<dbReference type="AlphaFoldDB" id="A0A0C2JPZ5"/>
<organism evidence="1 2">
    <name type="scientific">Thelohanellus kitauei</name>
    <name type="common">Myxosporean</name>
    <dbReference type="NCBI Taxonomy" id="669202"/>
    <lineage>
        <taxon>Eukaryota</taxon>
        <taxon>Metazoa</taxon>
        <taxon>Cnidaria</taxon>
        <taxon>Myxozoa</taxon>
        <taxon>Myxosporea</taxon>
        <taxon>Bivalvulida</taxon>
        <taxon>Platysporina</taxon>
        <taxon>Myxobolidae</taxon>
        <taxon>Thelohanellus</taxon>
    </lineage>
</organism>